<comment type="similarity">
    <text evidence="2 8">Belongs to the glycosyl hydrolase 42 family.</text>
</comment>
<keyword evidence="14" id="KW-1185">Reference proteome</keyword>
<dbReference type="PIRSF" id="PIRSF001084">
    <property type="entry name" value="B-galactosidase"/>
    <property type="match status" value="1"/>
</dbReference>
<evidence type="ECO:0000256" key="2">
    <source>
        <dbReference type="ARBA" id="ARBA00005940"/>
    </source>
</evidence>
<evidence type="ECO:0000313" key="14">
    <source>
        <dbReference type="Proteomes" id="UP000294656"/>
    </source>
</evidence>
<proteinExistence type="inferred from homology"/>
<dbReference type="GO" id="GO:0004565">
    <property type="term" value="F:beta-galactosidase activity"/>
    <property type="evidence" value="ECO:0007669"/>
    <property type="project" value="UniProtKB-EC"/>
</dbReference>
<keyword evidence="6" id="KW-0862">Zinc</keyword>
<dbReference type="EMBL" id="SNXC01000015">
    <property type="protein sequence ID" value="TDO95818.1"/>
    <property type="molecule type" value="Genomic_DNA"/>
</dbReference>
<dbReference type="GO" id="GO:0005975">
    <property type="term" value="P:carbohydrate metabolic process"/>
    <property type="evidence" value="ECO:0007669"/>
    <property type="project" value="InterPro"/>
</dbReference>
<comment type="catalytic activity">
    <reaction evidence="1 8">
        <text>Hydrolysis of terminal non-reducing beta-D-galactose residues in beta-D-galactosides.</text>
        <dbReference type="EC" id="3.2.1.23"/>
    </reaction>
</comment>
<dbReference type="InterPro" id="IPR017853">
    <property type="entry name" value="GH"/>
</dbReference>
<evidence type="ECO:0000256" key="5">
    <source>
        <dbReference type="ARBA" id="ARBA00022801"/>
    </source>
</evidence>
<protein>
    <recommendedName>
        <fullName evidence="3 8">Beta-galactosidase</fullName>
        <shortName evidence="8">Beta-gal</shortName>
        <ecNumber evidence="3 8">3.2.1.23</ecNumber>
    </recommendedName>
</protein>
<dbReference type="Gene3D" id="2.60.40.1180">
    <property type="entry name" value="Golgi alpha-mannosidase II"/>
    <property type="match status" value="1"/>
</dbReference>
<evidence type="ECO:0000256" key="7">
    <source>
        <dbReference type="ARBA" id="ARBA00023295"/>
    </source>
</evidence>
<evidence type="ECO:0000256" key="9">
    <source>
        <dbReference type="PIRSR" id="PIRSR001084-1"/>
    </source>
</evidence>
<reference evidence="13 14" key="1">
    <citation type="submission" date="2019-03" db="EMBL/GenBank/DDBJ databases">
        <title>Genomic Encyclopedia of Type Strains, Phase III (KMG-III): the genomes of soil and plant-associated and newly described type strains.</title>
        <authorList>
            <person name="Whitman W."/>
        </authorList>
    </citation>
    <scope>NUCLEOTIDE SEQUENCE [LARGE SCALE GENOMIC DNA]</scope>
    <source>
        <strain evidence="13 14">CECT 7378</strain>
    </source>
</reference>
<evidence type="ECO:0000256" key="8">
    <source>
        <dbReference type="PIRNR" id="PIRNR001084"/>
    </source>
</evidence>
<dbReference type="PANTHER" id="PTHR36447:SF2">
    <property type="entry name" value="BETA-GALACTOSIDASE YESZ"/>
    <property type="match status" value="1"/>
</dbReference>
<keyword evidence="4" id="KW-0479">Metal-binding</keyword>
<dbReference type="Pfam" id="PF02449">
    <property type="entry name" value="Glyco_hydro_42"/>
    <property type="match status" value="1"/>
</dbReference>
<dbReference type="GO" id="GO:0009341">
    <property type="term" value="C:beta-galactosidase complex"/>
    <property type="evidence" value="ECO:0007669"/>
    <property type="project" value="InterPro"/>
</dbReference>
<dbReference type="SUPFAM" id="SSF51445">
    <property type="entry name" value="(Trans)glycosidases"/>
    <property type="match status" value="1"/>
</dbReference>
<dbReference type="SUPFAM" id="SSF51011">
    <property type="entry name" value="Glycosyl hydrolase domain"/>
    <property type="match status" value="1"/>
</dbReference>
<feature type="domain" description="Beta-galactosidase trimerisation" evidence="12">
    <location>
        <begin position="411"/>
        <end position="606"/>
    </location>
</feature>
<evidence type="ECO:0000256" key="4">
    <source>
        <dbReference type="ARBA" id="ARBA00022723"/>
    </source>
</evidence>
<dbReference type="Gene3D" id="3.20.20.80">
    <property type="entry name" value="Glycosidases"/>
    <property type="match status" value="1"/>
</dbReference>
<dbReference type="GO" id="GO:0046872">
    <property type="term" value="F:metal ion binding"/>
    <property type="evidence" value="ECO:0007669"/>
    <property type="project" value="UniProtKB-KW"/>
</dbReference>
<comment type="caution">
    <text evidence="13">The sequence shown here is derived from an EMBL/GenBank/DDBJ whole genome shotgun (WGS) entry which is preliminary data.</text>
</comment>
<accession>A0A4R6M3F3</accession>
<keyword evidence="5 8" id="KW-0378">Hydrolase</keyword>
<dbReference type="InterPro" id="IPR029062">
    <property type="entry name" value="Class_I_gatase-like"/>
</dbReference>
<sequence length="662" mass="76080">MKLGVCYYPEHWPKARWVQDAQQMREIGIEYVRVGEFSWSRLEPAPGELDWSWLDESLAVLHQHGLKVVLGTPTPTPPKWLVDQHPDMLAKDENGNVRGFGSRRHYTFASTSYRTEVDRIVTLMAQRYGEHPAVYAWQTDNEYGCHDTILSYADADLIAFRIWLKEKYGSISELNTAWGNVFWSMEYRSFDEIELPNLTVTEANPIHRLDFQRCCSDQVVAYNKLQTEILRKFSPDRDLIHNYMGFFTAFDHYKVGNDLDIASWDTYPLGFLDQEDIYRDDEKQRYMRTGHPDFGAFHHDLYRACGKGRLWIMEQQPGPVNWAPHNPAPANGAVRLWTWEAFSHGAEVVSYFRWRQAPFAQEQMHAGLLRTDGEYAEAAFEAKQVSSDVEQLAHQLDLSVDDLMALPSKGQVALVFDYDSCWTFDIQPQSNAYRYMSWFYRCYEAIRKLGLSIDIVSPQSEFEGYEMLVLPAQANIDQEMLLRLQAFEGRILFGPRSGSKTSDYRIPDNLAPGKVQALVDVVVERVDALPKHTQLNVYGSWGRGAIQNWHEQLKAEPKERPQEVLLKTDNGTPVLVKQLNSYYLGSCVDDGLLEQIFSRLAQSSGLTTNFLPEGIRVRDRGPIRFAFNYGNETREITFSGYEKLLGSNALGQCDLSIWRATS</sequence>
<dbReference type="Pfam" id="PF08532">
    <property type="entry name" value="Glyco_hydro_42M"/>
    <property type="match status" value="1"/>
</dbReference>
<feature type="domain" description="Glycoside hydrolase family 42 N-terminal" evidence="11">
    <location>
        <begin position="6"/>
        <end position="391"/>
    </location>
</feature>
<evidence type="ECO:0000256" key="6">
    <source>
        <dbReference type="ARBA" id="ARBA00022833"/>
    </source>
</evidence>
<name>A0A4R6M3F3_9GAMM</name>
<evidence type="ECO:0000259" key="11">
    <source>
        <dbReference type="Pfam" id="PF02449"/>
    </source>
</evidence>
<dbReference type="InterPro" id="IPR013529">
    <property type="entry name" value="Glyco_hydro_42_N"/>
</dbReference>
<evidence type="ECO:0000256" key="10">
    <source>
        <dbReference type="PIRSR" id="PIRSR001084-2"/>
    </source>
</evidence>
<feature type="binding site" evidence="10">
    <location>
        <position position="322"/>
    </location>
    <ligand>
        <name>substrate</name>
    </ligand>
</feature>
<dbReference type="AlphaFoldDB" id="A0A4R6M3F3"/>
<dbReference type="InterPro" id="IPR013780">
    <property type="entry name" value="Glyco_hydro_b"/>
</dbReference>
<evidence type="ECO:0000256" key="1">
    <source>
        <dbReference type="ARBA" id="ARBA00001412"/>
    </source>
</evidence>
<evidence type="ECO:0000256" key="3">
    <source>
        <dbReference type="ARBA" id="ARBA00012756"/>
    </source>
</evidence>
<dbReference type="Gene3D" id="3.40.50.880">
    <property type="match status" value="1"/>
</dbReference>
<dbReference type="InterPro" id="IPR003476">
    <property type="entry name" value="Glyco_hydro_42"/>
</dbReference>
<dbReference type="OrthoDB" id="9800974at2"/>
<gene>
    <name evidence="13" type="ORF">DFP79_3176</name>
</gene>
<dbReference type="SUPFAM" id="SSF52317">
    <property type="entry name" value="Class I glutamine amidotransferase-like"/>
    <property type="match status" value="1"/>
</dbReference>
<feature type="active site" description="Proton donor" evidence="9">
    <location>
        <position position="142"/>
    </location>
</feature>
<dbReference type="EC" id="3.2.1.23" evidence="3 8"/>
<dbReference type="PANTHER" id="PTHR36447">
    <property type="entry name" value="BETA-GALACTOSIDASE GANA"/>
    <property type="match status" value="1"/>
</dbReference>
<dbReference type="InterPro" id="IPR013738">
    <property type="entry name" value="Beta_galactosidase_Trimer"/>
</dbReference>
<feature type="binding site" evidence="10">
    <location>
        <position position="103"/>
    </location>
    <ligand>
        <name>substrate</name>
    </ligand>
</feature>
<evidence type="ECO:0000313" key="13">
    <source>
        <dbReference type="EMBL" id="TDO95818.1"/>
    </source>
</evidence>
<feature type="active site" description="Nucleophile" evidence="9">
    <location>
        <position position="314"/>
    </location>
</feature>
<keyword evidence="7 8" id="KW-0326">Glycosidase</keyword>
<feature type="binding site" evidence="10">
    <location>
        <position position="141"/>
    </location>
    <ligand>
        <name>substrate</name>
    </ligand>
</feature>
<dbReference type="Proteomes" id="UP000294656">
    <property type="component" value="Unassembled WGS sequence"/>
</dbReference>
<dbReference type="CDD" id="cd03143">
    <property type="entry name" value="A4_beta-galactosidase_middle_domain"/>
    <property type="match status" value="1"/>
</dbReference>
<dbReference type="RefSeq" id="WP_133504887.1">
    <property type="nucleotide sequence ID" value="NZ_SNXC01000015.1"/>
</dbReference>
<evidence type="ECO:0000259" key="12">
    <source>
        <dbReference type="Pfam" id="PF08532"/>
    </source>
</evidence>
<organism evidence="13 14">
    <name type="scientific">Marinomonas balearica</name>
    <dbReference type="NCBI Taxonomy" id="491947"/>
    <lineage>
        <taxon>Bacteria</taxon>
        <taxon>Pseudomonadati</taxon>
        <taxon>Pseudomonadota</taxon>
        <taxon>Gammaproteobacteria</taxon>
        <taxon>Oceanospirillales</taxon>
        <taxon>Oceanospirillaceae</taxon>
        <taxon>Marinomonas</taxon>
    </lineage>
</organism>